<evidence type="ECO:0000313" key="2">
    <source>
        <dbReference type="Proteomes" id="UP000296049"/>
    </source>
</evidence>
<reference evidence="2" key="1">
    <citation type="journal article" date="2013" name="Nat. Genet.">
        <title>The duck genome and transcriptome provide insight into an avian influenza virus reservoir species.</title>
        <authorList>
            <person name="Huang Y."/>
            <person name="Li Y."/>
            <person name="Burt D.W."/>
            <person name="Chen H."/>
            <person name="Zhang Y."/>
            <person name="Qian W."/>
            <person name="Kim H."/>
            <person name="Gan S."/>
            <person name="Zhao Y."/>
            <person name="Li J."/>
            <person name="Yi K."/>
            <person name="Feng H."/>
            <person name="Zhu P."/>
            <person name="Li B."/>
            <person name="Liu Q."/>
            <person name="Fairley S."/>
            <person name="Magor K.E."/>
            <person name="Du Z."/>
            <person name="Hu X."/>
            <person name="Goodman L."/>
            <person name="Tafer H."/>
            <person name="Vignal A."/>
            <person name="Lee T."/>
            <person name="Kim K.W."/>
            <person name="Sheng Z."/>
            <person name="An Y."/>
            <person name="Searle S."/>
            <person name="Herrero J."/>
            <person name="Groenen M.A."/>
            <person name="Crooijmans R.P."/>
            <person name="Faraut T."/>
            <person name="Cai Q."/>
            <person name="Webster R.G."/>
            <person name="Aldridge J.R."/>
            <person name="Warren W.C."/>
            <person name="Bartschat S."/>
            <person name="Kehr S."/>
            <person name="Marz M."/>
            <person name="Stadler P.F."/>
            <person name="Smith J."/>
            <person name="Kraus R.H."/>
            <person name="Zhao Y."/>
            <person name="Ren L."/>
            <person name="Fei J."/>
            <person name="Morisson M."/>
            <person name="Kaiser P."/>
            <person name="Griffin D.K."/>
            <person name="Rao M."/>
            <person name="Pitel F."/>
            <person name="Wang J."/>
            <person name="Li N."/>
        </authorList>
    </citation>
    <scope>NUCLEOTIDE SEQUENCE [LARGE SCALE GENOMIC DNA]</scope>
</reference>
<evidence type="ECO:0000313" key="1">
    <source>
        <dbReference type="EMBL" id="EOB02144.1"/>
    </source>
</evidence>
<dbReference type="Proteomes" id="UP000296049">
    <property type="component" value="Unassembled WGS sequence"/>
</dbReference>
<accession>R0L910</accession>
<organism evidence="1 2">
    <name type="scientific">Anas platyrhynchos</name>
    <name type="common">Mallard</name>
    <name type="synonym">Anas boschas</name>
    <dbReference type="NCBI Taxonomy" id="8839"/>
    <lineage>
        <taxon>Eukaryota</taxon>
        <taxon>Metazoa</taxon>
        <taxon>Chordata</taxon>
        <taxon>Craniata</taxon>
        <taxon>Vertebrata</taxon>
        <taxon>Euteleostomi</taxon>
        <taxon>Archelosauria</taxon>
        <taxon>Archosauria</taxon>
        <taxon>Dinosauria</taxon>
        <taxon>Saurischia</taxon>
        <taxon>Theropoda</taxon>
        <taxon>Coelurosauria</taxon>
        <taxon>Aves</taxon>
        <taxon>Neognathae</taxon>
        <taxon>Galloanserae</taxon>
        <taxon>Anseriformes</taxon>
        <taxon>Anatidae</taxon>
        <taxon>Anatinae</taxon>
        <taxon>Anas</taxon>
    </lineage>
</organism>
<proteinExistence type="predicted"/>
<protein>
    <submittedName>
        <fullName evidence="1">Uncharacterized protein</fullName>
    </submittedName>
</protein>
<dbReference type="EMBL" id="KB742992">
    <property type="protein sequence ID" value="EOB02144.1"/>
    <property type="molecule type" value="Genomic_DNA"/>
</dbReference>
<name>R0L910_ANAPL</name>
<keyword evidence="2" id="KW-1185">Reference proteome</keyword>
<gene>
    <name evidence="1" type="ORF">Anapl_07238</name>
</gene>
<dbReference type="AlphaFoldDB" id="R0L910"/>
<sequence>MQSGCIIASFFSAARGGLVLVQIAAIESGVSGSSLTLAVMAFPGVCACLLHQAFHISLLPWEAAFLGGWVKCDTCRTAELPGAGGCRAGRGQGTAPRRLTAEQSPAFVLYSVKKQALNVASSWLQIPSLPDVDTCS</sequence>